<accession>A0A915ZFP6</accession>
<evidence type="ECO:0000313" key="1">
    <source>
        <dbReference type="EMBL" id="CAB5373279.1"/>
    </source>
</evidence>
<dbReference type="OrthoDB" id="2367853at2759"/>
<protein>
    <submittedName>
        <fullName evidence="1">Uncharacterized protein</fullName>
    </submittedName>
</protein>
<comment type="caution">
    <text evidence="1">The sequence shown here is derived from an EMBL/GenBank/DDBJ whole genome shotgun (WGS) entry which is preliminary data.</text>
</comment>
<dbReference type="Proteomes" id="UP000684084">
    <property type="component" value="Unassembled WGS sequence"/>
</dbReference>
<name>A0A915ZFP6_9GLOM</name>
<proteinExistence type="predicted"/>
<sequence length="71" mass="8280">MKSVWKVCASCKNRIKTISSFPFAHAKKVTRTFTFDTHKDAIYFFNGMKGKQFDEPKGSKVNYLIEIWDVL</sequence>
<dbReference type="VEuPathDB" id="FungiDB:RhiirFUN_019993"/>
<reference evidence="1" key="1">
    <citation type="submission" date="2020-05" db="EMBL/GenBank/DDBJ databases">
        <authorList>
            <person name="Rincon C."/>
            <person name="Sanders R I."/>
            <person name="Robbins C."/>
            <person name="Chaturvedi A."/>
        </authorList>
    </citation>
    <scope>NUCLEOTIDE SEQUENCE</scope>
    <source>
        <strain evidence="1">CHB12</strain>
    </source>
</reference>
<organism evidence="1 2">
    <name type="scientific">Rhizophagus irregularis</name>
    <dbReference type="NCBI Taxonomy" id="588596"/>
    <lineage>
        <taxon>Eukaryota</taxon>
        <taxon>Fungi</taxon>
        <taxon>Fungi incertae sedis</taxon>
        <taxon>Mucoromycota</taxon>
        <taxon>Glomeromycotina</taxon>
        <taxon>Glomeromycetes</taxon>
        <taxon>Glomerales</taxon>
        <taxon>Glomeraceae</taxon>
        <taxon>Rhizophagus</taxon>
    </lineage>
</organism>
<dbReference type="EMBL" id="CAGKOT010000031">
    <property type="protein sequence ID" value="CAB5373279.1"/>
    <property type="molecule type" value="Genomic_DNA"/>
</dbReference>
<evidence type="ECO:0000313" key="2">
    <source>
        <dbReference type="Proteomes" id="UP000684084"/>
    </source>
</evidence>
<gene>
    <name evidence="1" type="ORF">CHRIB12_LOCUS13978</name>
</gene>
<dbReference type="AlphaFoldDB" id="A0A915ZFP6"/>